<dbReference type="GO" id="GO:0005975">
    <property type="term" value="P:carbohydrate metabolic process"/>
    <property type="evidence" value="ECO:0007669"/>
    <property type="project" value="InterPro"/>
</dbReference>
<dbReference type="EC" id="2.4.1.-" evidence="11"/>
<keyword evidence="8" id="KW-1133">Transmembrane helix</keyword>
<dbReference type="GO" id="GO:0008378">
    <property type="term" value="F:galactosyltransferase activity"/>
    <property type="evidence" value="ECO:0007669"/>
    <property type="project" value="TreeGrafter"/>
</dbReference>
<dbReference type="PRINTS" id="PR02050">
    <property type="entry name" value="B14GALTRFASE"/>
</dbReference>
<evidence type="ECO:0000313" key="15">
    <source>
        <dbReference type="EMBL" id="CAF1295620.1"/>
    </source>
</evidence>
<keyword evidence="4 11" id="KW-0328">Glycosyltransferase</keyword>
<gene>
    <name evidence="14" type="ORF">EDS130_LOCUS21409</name>
    <name evidence="15" type="ORF">XAT740_LOCUS28580</name>
</gene>
<comment type="subcellular location">
    <subcellularLocation>
        <location evidence="1">Membrane</location>
        <topology evidence="1">Single-pass type II membrane protein</topology>
    </subcellularLocation>
</comment>
<proteinExistence type="inferred from homology"/>
<dbReference type="OrthoDB" id="10038994at2759"/>
<comment type="pathway">
    <text evidence="2 11">Protein modification; protein glycosylation.</text>
</comment>
<evidence type="ECO:0000256" key="9">
    <source>
        <dbReference type="ARBA" id="ARBA00023136"/>
    </source>
</evidence>
<evidence type="ECO:0000256" key="8">
    <source>
        <dbReference type="ARBA" id="ARBA00022989"/>
    </source>
</evidence>
<dbReference type="SUPFAM" id="SSF53448">
    <property type="entry name" value="Nucleotide-diphospho-sugar transferases"/>
    <property type="match status" value="1"/>
</dbReference>
<evidence type="ECO:0000256" key="1">
    <source>
        <dbReference type="ARBA" id="ARBA00004606"/>
    </source>
</evidence>
<evidence type="ECO:0000256" key="6">
    <source>
        <dbReference type="ARBA" id="ARBA00022692"/>
    </source>
</evidence>
<evidence type="ECO:0000256" key="10">
    <source>
        <dbReference type="ARBA" id="ARBA00023180"/>
    </source>
</evidence>
<dbReference type="InterPro" id="IPR003859">
    <property type="entry name" value="Galactosyl_T"/>
</dbReference>
<keyword evidence="5 11" id="KW-0808">Transferase</keyword>
<dbReference type="GO" id="GO:0005794">
    <property type="term" value="C:Golgi apparatus"/>
    <property type="evidence" value="ECO:0007669"/>
    <property type="project" value="TreeGrafter"/>
</dbReference>
<evidence type="ECO:0000256" key="3">
    <source>
        <dbReference type="ARBA" id="ARBA00005735"/>
    </source>
</evidence>
<dbReference type="InterPro" id="IPR027791">
    <property type="entry name" value="Galactosyl_T_C"/>
</dbReference>
<dbReference type="PANTHER" id="PTHR19300">
    <property type="entry name" value="BETA-1,4-GALACTOSYLTRANSFERASE"/>
    <property type="match status" value="1"/>
</dbReference>
<keyword evidence="7 11" id="KW-0735">Signal-anchor</keyword>
<dbReference type="AlphaFoldDB" id="A0A815DB88"/>
<keyword evidence="6" id="KW-0812">Transmembrane</keyword>
<organism evidence="15 16">
    <name type="scientific">Adineta ricciae</name>
    <name type="common">Rotifer</name>
    <dbReference type="NCBI Taxonomy" id="249248"/>
    <lineage>
        <taxon>Eukaryota</taxon>
        <taxon>Metazoa</taxon>
        <taxon>Spiralia</taxon>
        <taxon>Gnathifera</taxon>
        <taxon>Rotifera</taxon>
        <taxon>Eurotatoria</taxon>
        <taxon>Bdelloidea</taxon>
        <taxon>Adinetida</taxon>
        <taxon>Adinetidae</taxon>
        <taxon>Adineta</taxon>
    </lineage>
</organism>
<comment type="similarity">
    <text evidence="3 11">Belongs to the glycosyltransferase 7 family.</text>
</comment>
<comment type="caution">
    <text evidence="15">The sequence shown here is derived from an EMBL/GenBank/DDBJ whole genome shotgun (WGS) entry which is preliminary data.</text>
</comment>
<dbReference type="GO" id="GO:0016020">
    <property type="term" value="C:membrane"/>
    <property type="evidence" value="ECO:0007669"/>
    <property type="project" value="UniProtKB-SubCell"/>
</dbReference>
<feature type="domain" description="Galactosyltransferase C-terminal" evidence="12">
    <location>
        <begin position="235"/>
        <end position="311"/>
    </location>
</feature>
<evidence type="ECO:0000259" key="13">
    <source>
        <dbReference type="Pfam" id="PF13733"/>
    </source>
</evidence>
<keyword evidence="16" id="KW-1185">Reference proteome</keyword>
<evidence type="ECO:0000313" key="16">
    <source>
        <dbReference type="Proteomes" id="UP000663828"/>
    </source>
</evidence>
<keyword evidence="10 11" id="KW-0325">Glycoprotein</keyword>
<reference evidence="15" key="1">
    <citation type="submission" date="2021-02" db="EMBL/GenBank/DDBJ databases">
        <authorList>
            <person name="Nowell W R."/>
        </authorList>
    </citation>
    <scope>NUCLEOTIDE SEQUENCE</scope>
</reference>
<keyword evidence="9" id="KW-0472">Membrane</keyword>
<sequence>MLNRGLRQSLFVLVLALHLIVLSTYTILRYQRSTPTETYPDHILTEADPFAKPLSPGPLPASLIEKSERLLLNQNYKRFNKQQKSADKKYILPRVPCPLLPPNLVGRVTADLFSYEMHEVEEHLANSSIQLGGHWSPPHCTAHYRVAIIIPYRNRDMQLRIFLNFMHPFLQKQQIDYQIYLVEPIEKIKFNRALLFNIGFREALKEYPWQCFIFHDVDLIPEDDRNIYSCPPEPRHMSVSVNTFNYQLPYRGIFGGVSAMTIKQMEAVNGFSNQYFGWGGEDDDMSARVITKYRISRYPASIGRYRMLRHRPDTPNSNRFTFLHLGTGLMNHDGLSNLQYDVVSIDKKKLFTHILVNYNETLIKASVADLVKKKKKPH</sequence>
<dbReference type="Proteomes" id="UP000663852">
    <property type="component" value="Unassembled WGS sequence"/>
</dbReference>
<evidence type="ECO:0000256" key="4">
    <source>
        <dbReference type="ARBA" id="ARBA00022676"/>
    </source>
</evidence>
<accession>A0A815DB88</accession>
<dbReference type="EMBL" id="CAJNOR010002447">
    <property type="protein sequence ID" value="CAF1295620.1"/>
    <property type="molecule type" value="Genomic_DNA"/>
</dbReference>
<dbReference type="InterPro" id="IPR029044">
    <property type="entry name" value="Nucleotide-diphossugar_trans"/>
</dbReference>
<evidence type="ECO:0000256" key="7">
    <source>
        <dbReference type="ARBA" id="ARBA00022968"/>
    </source>
</evidence>
<evidence type="ECO:0000313" key="14">
    <source>
        <dbReference type="EMBL" id="CAF1127788.1"/>
    </source>
</evidence>
<name>A0A815DB88_ADIRI</name>
<dbReference type="Pfam" id="PF02709">
    <property type="entry name" value="Glyco_transf_7C"/>
    <property type="match status" value="1"/>
</dbReference>
<dbReference type="UniPathway" id="UPA00378"/>
<evidence type="ECO:0000256" key="11">
    <source>
        <dbReference type="RuleBase" id="RU368121"/>
    </source>
</evidence>
<dbReference type="InterPro" id="IPR027995">
    <property type="entry name" value="Galactosyl_T_N"/>
</dbReference>
<dbReference type="Gene3D" id="3.90.550.10">
    <property type="entry name" value="Spore Coat Polysaccharide Biosynthesis Protein SpsA, Chain A"/>
    <property type="match status" value="1"/>
</dbReference>
<evidence type="ECO:0000259" key="12">
    <source>
        <dbReference type="Pfam" id="PF02709"/>
    </source>
</evidence>
<comment type="function">
    <text evidence="11">Catalyses the transfer of galactose onto proteins or lipids.</text>
</comment>
<evidence type="ECO:0000256" key="2">
    <source>
        <dbReference type="ARBA" id="ARBA00004922"/>
    </source>
</evidence>
<dbReference type="Pfam" id="PF13733">
    <property type="entry name" value="Glyco_transf_7N"/>
    <property type="match status" value="1"/>
</dbReference>
<protein>
    <recommendedName>
        <fullName evidence="11">Beta-1,4-galactosyltransferase</fullName>
        <ecNumber evidence="11">2.4.1.-</ecNumber>
    </recommendedName>
</protein>
<dbReference type="Proteomes" id="UP000663828">
    <property type="component" value="Unassembled WGS sequence"/>
</dbReference>
<feature type="domain" description="Galactosyltransferase N-terminal" evidence="13">
    <location>
        <begin position="97"/>
        <end position="231"/>
    </location>
</feature>
<evidence type="ECO:0000256" key="5">
    <source>
        <dbReference type="ARBA" id="ARBA00022679"/>
    </source>
</evidence>
<dbReference type="EMBL" id="CAJNOJ010000108">
    <property type="protein sequence ID" value="CAF1127788.1"/>
    <property type="molecule type" value="Genomic_DNA"/>
</dbReference>
<dbReference type="PANTHER" id="PTHR19300:SF57">
    <property type="entry name" value="BETA-1,4-N-ACETYLGALACTOSAMINYLTRANSFERASE"/>
    <property type="match status" value="1"/>
</dbReference>
<dbReference type="CDD" id="cd00899">
    <property type="entry name" value="b4GalT"/>
    <property type="match status" value="1"/>
</dbReference>